<gene>
    <name evidence="1" type="ORF">CEXT_468301</name>
</gene>
<evidence type="ECO:0000313" key="2">
    <source>
        <dbReference type="Proteomes" id="UP001054945"/>
    </source>
</evidence>
<evidence type="ECO:0008006" key="3">
    <source>
        <dbReference type="Google" id="ProtNLM"/>
    </source>
</evidence>
<comment type="caution">
    <text evidence="1">The sequence shown here is derived from an EMBL/GenBank/DDBJ whole genome shotgun (WGS) entry which is preliminary data.</text>
</comment>
<keyword evidence="2" id="KW-1185">Reference proteome</keyword>
<sequence>MADDANPPEQPPRRQRIHPPPFFFVKGTKDWGSILPQLKTISPTLNSVLSRENFLKITVATEVEHVRMKNKLVQFGLEFKCFNLKQDRPVKVMIRGLPACTFKEDINFALTHLGFKVLAVNQLLKGLSHFHAEFLIIQPTHHKPTSSAHRRKEKCTTQRICARVIQNASRFHKRFHHRFRPIARRLQLRTHFPHSRRRMTTT</sequence>
<dbReference type="AlphaFoldDB" id="A0AAV4P621"/>
<proteinExistence type="predicted"/>
<dbReference type="Proteomes" id="UP001054945">
    <property type="component" value="Unassembled WGS sequence"/>
</dbReference>
<dbReference type="EMBL" id="BPLR01004079">
    <property type="protein sequence ID" value="GIX91943.1"/>
    <property type="molecule type" value="Genomic_DNA"/>
</dbReference>
<reference evidence="1 2" key="1">
    <citation type="submission" date="2021-06" db="EMBL/GenBank/DDBJ databases">
        <title>Caerostris extrusa draft genome.</title>
        <authorList>
            <person name="Kono N."/>
            <person name="Arakawa K."/>
        </authorList>
    </citation>
    <scope>NUCLEOTIDE SEQUENCE [LARGE SCALE GENOMIC DNA]</scope>
</reference>
<evidence type="ECO:0000313" key="1">
    <source>
        <dbReference type="EMBL" id="GIX91943.1"/>
    </source>
</evidence>
<protein>
    <recommendedName>
        <fullName evidence="3">Pre-C2HC domain-containing protein</fullName>
    </recommendedName>
</protein>
<name>A0AAV4P621_CAEEX</name>
<organism evidence="1 2">
    <name type="scientific">Caerostris extrusa</name>
    <name type="common">Bark spider</name>
    <name type="synonym">Caerostris bankana</name>
    <dbReference type="NCBI Taxonomy" id="172846"/>
    <lineage>
        <taxon>Eukaryota</taxon>
        <taxon>Metazoa</taxon>
        <taxon>Ecdysozoa</taxon>
        <taxon>Arthropoda</taxon>
        <taxon>Chelicerata</taxon>
        <taxon>Arachnida</taxon>
        <taxon>Araneae</taxon>
        <taxon>Araneomorphae</taxon>
        <taxon>Entelegynae</taxon>
        <taxon>Araneoidea</taxon>
        <taxon>Araneidae</taxon>
        <taxon>Caerostris</taxon>
    </lineage>
</organism>
<accession>A0AAV4P621</accession>